<dbReference type="Gene3D" id="3.40.50.620">
    <property type="entry name" value="HUPs"/>
    <property type="match status" value="1"/>
</dbReference>
<dbReference type="AlphaFoldDB" id="A0A1C7NF51"/>
<comment type="caution">
    <text evidence="2">The sequence shown here is derived from an EMBL/GenBank/DDBJ whole genome shotgun (WGS) entry which is preliminary data.</text>
</comment>
<dbReference type="PANTHER" id="PTHR31964">
    <property type="entry name" value="ADENINE NUCLEOTIDE ALPHA HYDROLASES-LIKE SUPERFAMILY PROTEIN"/>
    <property type="match status" value="1"/>
</dbReference>
<dbReference type="InParanoid" id="A0A1C7NF51"/>
<name>A0A1C7NF51_9FUNG</name>
<dbReference type="Proteomes" id="UP000093000">
    <property type="component" value="Unassembled WGS sequence"/>
</dbReference>
<evidence type="ECO:0000313" key="2">
    <source>
        <dbReference type="EMBL" id="OBZ87725.1"/>
    </source>
</evidence>
<reference evidence="2 3" key="1">
    <citation type="submission" date="2016-03" db="EMBL/GenBank/DDBJ databases">
        <title>Choanephora cucurbitarum.</title>
        <authorList>
            <person name="Min B."/>
            <person name="Park H."/>
            <person name="Park J.-H."/>
            <person name="Shin H.-D."/>
            <person name="Choi I.-G."/>
        </authorList>
    </citation>
    <scope>NUCLEOTIDE SEQUENCE [LARGE SCALE GENOMIC DNA]</scope>
    <source>
        <strain evidence="2 3">KUS-F28377</strain>
    </source>
</reference>
<dbReference type="CDD" id="cd23659">
    <property type="entry name" value="USP_At3g01520-like"/>
    <property type="match status" value="1"/>
</dbReference>
<gene>
    <name evidence="2" type="ORF">A0J61_04219</name>
</gene>
<dbReference type="PANTHER" id="PTHR31964:SF113">
    <property type="entry name" value="USPA DOMAIN-CONTAINING PROTEIN"/>
    <property type="match status" value="1"/>
</dbReference>
<sequence>MPNSHIVEDYVHSHKEAYRVIAVSIDEHSAEYIFEWATKHFIQPATDQVVLLNCRAIDGPTMAPYFNPTGFIEEFDETKKLKSHALLKHYADRLSAMHVAAIRAIALIGDPKHEIVRKVTEIKAEVLLLGSRQLSAMQRTFLGSVSDYCAHHAPCTVITIKSHPSHGHYDSKQLLHRKSQ</sequence>
<dbReference type="InterPro" id="IPR006015">
    <property type="entry name" value="Universal_stress_UspA"/>
</dbReference>
<keyword evidence="3" id="KW-1185">Reference proteome</keyword>
<evidence type="ECO:0000259" key="1">
    <source>
        <dbReference type="Pfam" id="PF00582"/>
    </source>
</evidence>
<dbReference type="EMBL" id="LUGH01000201">
    <property type="protein sequence ID" value="OBZ87725.1"/>
    <property type="molecule type" value="Genomic_DNA"/>
</dbReference>
<protein>
    <submittedName>
        <fullName evidence="2">Universal stress protein A-like protein</fullName>
    </submittedName>
</protein>
<dbReference type="STRING" id="101091.A0A1C7NF51"/>
<organism evidence="2 3">
    <name type="scientific">Choanephora cucurbitarum</name>
    <dbReference type="NCBI Taxonomy" id="101091"/>
    <lineage>
        <taxon>Eukaryota</taxon>
        <taxon>Fungi</taxon>
        <taxon>Fungi incertae sedis</taxon>
        <taxon>Mucoromycota</taxon>
        <taxon>Mucoromycotina</taxon>
        <taxon>Mucoromycetes</taxon>
        <taxon>Mucorales</taxon>
        <taxon>Mucorineae</taxon>
        <taxon>Choanephoraceae</taxon>
        <taxon>Choanephoroideae</taxon>
        <taxon>Choanephora</taxon>
    </lineage>
</organism>
<dbReference type="InterPro" id="IPR014729">
    <property type="entry name" value="Rossmann-like_a/b/a_fold"/>
</dbReference>
<proteinExistence type="predicted"/>
<feature type="domain" description="UspA" evidence="1">
    <location>
        <begin position="18"/>
        <end position="161"/>
    </location>
</feature>
<accession>A0A1C7NF51</accession>
<dbReference type="SUPFAM" id="SSF52402">
    <property type="entry name" value="Adenine nucleotide alpha hydrolases-like"/>
    <property type="match status" value="1"/>
</dbReference>
<dbReference type="OrthoDB" id="843225at2759"/>
<dbReference type="Pfam" id="PF00582">
    <property type="entry name" value="Usp"/>
    <property type="match status" value="1"/>
</dbReference>
<dbReference type="PRINTS" id="PR01438">
    <property type="entry name" value="UNVRSLSTRESS"/>
</dbReference>
<dbReference type="InterPro" id="IPR006016">
    <property type="entry name" value="UspA"/>
</dbReference>
<evidence type="ECO:0000313" key="3">
    <source>
        <dbReference type="Proteomes" id="UP000093000"/>
    </source>
</evidence>